<name>A0A7Y0AZY0_9HYPH</name>
<proteinExistence type="predicted"/>
<protein>
    <submittedName>
        <fullName evidence="1">Glycosyltransferase family 4 protein</fullName>
    </submittedName>
</protein>
<dbReference type="EMBL" id="JABBGK010000007">
    <property type="protein sequence ID" value="NML76601.1"/>
    <property type="molecule type" value="Genomic_DNA"/>
</dbReference>
<comment type="caution">
    <text evidence="1">The sequence shown here is derived from an EMBL/GenBank/DDBJ whole genome shotgun (WGS) entry which is preliminary data.</text>
</comment>
<dbReference type="SUPFAM" id="SSF53756">
    <property type="entry name" value="UDP-Glycosyltransferase/glycogen phosphorylase"/>
    <property type="match status" value="1"/>
</dbReference>
<organism evidence="1 2">
    <name type="scientific">Rhizobium terricola</name>
    <dbReference type="NCBI Taxonomy" id="2728849"/>
    <lineage>
        <taxon>Bacteria</taxon>
        <taxon>Pseudomonadati</taxon>
        <taxon>Pseudomonadota</taxon>
        <taxon>Alphaproteobacteria</taxon>
        <taxon>Hyphomicrobiales</taxon>
        <taxon>Rhizobiaceae</taxon>
        <taxon>Rhizobium/Agrobacterium group</taxon>
        <taxon>Rhizobium</taxon>
    </lineage>
</organism>
<dbReference type="RefSeq" id="WP_169595176.1">
    <property type="nucleotide sequence ID" value="NZ_JABBGK010000007.1"/>
</dbReference>
<dbReference type="GO" id="GO:0016740">
    <property type="term" value="F:transferase activity"/>
    <property type="evidence" value="ECO:0007669"/>
    <property type="project" value="UniProtKB-KW"/>
</dbReference>
<evidence type="ECO:0000313" key="1">
    <source>
        <dbReference type="EMBL" id="NML76601.1"/>
    </source>
</evidence>
<evidence type="ECO:0000313" key="2">
    <source>
        <dbReference type="Proteomes" id="UP000541470"/>
    </source>
</evidence>
<dbReference type="Proteomes" id="UP000541470">
    <property type="component" value="Unassembled WGS sequence"/>
</dbReference>
<sequence length="405" mass="44437">MLKLLYLVHDLADPAVRRRVMMFVAGGAEVTLAGFRRAANPLAAIDGVNPIELGVTSDGRFGQRIGAVAKSCLSIGTVLRAVPKPDVIVARNLEMLAVANRAAAFFGSTVPIAYECLDIHRLMLRDDVVGSVMRGAEARLGRGAKLLITSSPAFVEHYFRPLSGLDLPTLLLQNQVLDLDDDGDDFPPPSPPTRMTAQPWRIGWFGALRCAKSLTLLSAFSHAMGGRAEVVLRGRPAYSEFDDFDGFMRDEPFMSFHGPYRNPEDLTRIYAGVHFSWAIDFFEEGKNSSWLLPNRLYESCRHGAVPIALEGTETARFLKERGLGLILPAADPASLTALFETMTDAAHHQACDRIRAQGPAPWTFDRTDCERLVKRLSNLAGGGRAERVTFPLPSSAIAKESYHDE</sequence>
<reference evidence="1 2" key="1">
    <citation type="submission" date="2020-04" db="EMBL/GenBank/DDBJ databases">
        <title>Rhizobium sp. S-51 isolated from soil.</title>
        <authorList>
            <person name="Dahal R.H."/>
        </authorList>
    </citation>
    <scope>NUCLEOTIDE SEQUENCE [LARGE SCALE GENOMIC DNA]</scope>
    <source>
        <strain evidence="1 2">S-51</strain>
    </source>
</reference>
<keyword evidence="1" id="KW-0808">Transferase</keyword>
<keyword evidence="2" id="KW-1185">Reference proteome</keyword>
<dbReference type="AlphaFoldDB" id="A0A7Y0AZY0"/>
<accession>A0A7Y0AZY0</accession>
<gene>
    <name evidence="1" type="ORF">HHL25_20910</name>
</gene>